<reference evidence="1" key="1">
    <citation type="submission" date="2022-01" db="EMBL/GenBank/DDBJ databases">
        <authorList>
            <person name="Criscuolo A."/>
        </authorList>
    </citation>
    <scope>NUCLEOTIDE SEQUENCE</scope>
    <source>
        <strain evidence="1">CIP111892</strain>
    </source>
</reference>
<protein>
    <recommendedName>
        <fullName evidence="3">Peptidase M48 domain-containing protein</fullName>
    </recommendedName>
</protein>
<organism evidence="1 2">
    <name type="scientific">Paenibacillus auburnensis</name>
    <dbReference type="NCBI Taxonomy" id="2905649"/>
    <lineage>
        <taxon>Bacteria</taxon>
        <taxon>Bacillati</taxon>
        <taxon>Bacillota</taxon>
        <taxon>Bacilli</taxon>
        <taxon>Bacillales</taxon>
        <taxon>Paenibacillaceae</taxon>
        <taxon>Paenibacillus</taxon>
    </lineage>
</organism>
<keyword evidence="2" id="KW-1185">Reference proteome</keyword>
<sequence length="146" mass="16824">MFHQVVSELLMRSNSRVQVKIEACFPGKRLVGGKYHMGSHTVYLYKAEIKEQCIRLFGSLDRLDEYIAVIFAHELGHSEDKELNELAALLDSPLSDREEAEICLHLEKNAWRYARCLLSHMDPLFIDHIVGESLSGYYQRLELNTA</sequence>
<evidence type="ECO:0000313" key="1">
    <source>
        <dbReference type="EMBL" id="CAH1190113.1"/>
    </source>
</evidence>
<name>A0ABN8FQ12_9BACL</name>
<proteinExistence type="predicted"/>
<evidence type="ECO:0000313" key="2">
    <source>
        <dbReference type="Proteomes" id="UP000838324"/>
    </source>
</evidence>
<dbReference type="EMBL" id="CAKMMG010000001">
    <property type="protein sequence ID" value="CAH1190113.1"/>
    <property type="molecule type" value="Genomic_DNA"/>
</dbReference>
<evidence type="ECO:0008006" key="3">
    <source>
        <dbReference type="Google" id="ProtNLM"/>
    </source>
</evidence>
<gene>
    <name evidence="1" type="ORF">PAECIP111892_00011</name>
</gene>
<dbReference type="Proteomes" id="UP000838324">
    <property type="component" value="Unassembled WGS sequence"/>
</dbReference>
<comment type="caution">
    <text evidence="1">The sequence shown here is derived from an EMBL/GenBank/DDBJ whole genome shotgun (WGS) entry which is preliminary data.</text>
</comment>
<accession>A0ABN8FQ12</accession>